<evidence type="ECO:0000313" key="3">
    <source>
        <dbReference type="Proteomes" id="UP001150259"/>
    </source>
</evidence>
<feature type="transmembrane region" description="Helical" evidence="1">
    <location>
        <begin position="248"/>
        <end position="271"/>
    </location>
</feature>
<reference evidence="2 3" key="1">
    <citation type="submission" date="2022-11" db="EMBL/GenBank/DDBJ databases">
        <title>Anaerobic phenanthrene biodegradation by a DNRA strain PheN6.</title>
        <authorList>
            <person name="Zhang Z."/>
        </authorList>
    </citation>
    <scope>NUCLEOTIDE SEQUENCE [LARGE SCALE GENOMIC DNA]</scope>
    <source>
        <strain evidence="2 3">PheN6</strain>
    </source>
</reference>
<dbReference type="EMBL" id="JAPFQL010000049">
    <property type="protein sequence ID" value="MDC5698020.1"/>
    <property type="molecule type" value="Genomic_DNA"/>
</dbReference>
<feature type="transmembrane region" description="Helical" evidence="1">
    <location>
        <begin position="203"/>
        <end position="227"/>
    </location>
</feature>
<keyword evidence="1" id="KW-1133">Transmembrane helix</keyword>
<evidence type="ECO:0000313" key="2">
    <source>
        <dbReference type="EMBL" id="MDC5698020.1"/>
    </source>
</evidence>
<organism evidence="2 3">
    <name type="scientific">Intrasporangium calvum</name>
    <dbReference type="NCBI Taxonomy" id="53358"/>
    <lineage>
        <taxon>Bacteria</taxon>
        <taxon>Bacillati</taxon>
        <taxon>Actinomycetota</taxon>
        <taxon>Actinomycetes</taxon>
        <taxon>Micrococcales</taxon>
        <taxon>Intrasporangiaceae</taxon>
        <taxon>Intrasporangium</taxon>
    </lineage>
</organism>
<feature type="transmembrane region" description="Helical" evidence="1">
    <location>
        <begin position="45"/>
        <end position="67"/>
    </location>
</feature>
<keyword evidence="1" id="KW-0812">Transmembrane</keyword>
<feature type="transmembrane region" description="Helical" evidence="1">
    <location>
        <begin position="73"/>
        <end position="91"/>
    </location>
</feature>
<dbReference type="RefSeq" id="WP_272462594.1">
    <property type="nucleotide sequence ID" value="NZ_JAPFQL010000049.1"/>
</dbReference>
<gene>
    <name evidence="2" type="ORF">OO014_12195</name>
</gene>
<feature type="transmembrane region" description="Helical" evidence="1">
    <location>
        <begin position="148"/>
        <end position="166"/>
    </location>
</feature>
<name>A0ABT5GJH6_9MICO</name>
<comment type="caution">
    <text evidence="2">The sequence shown here is derived from an EMBL/GenBank/DDBJ whole genome shotgun (WGS) entry which is preliminary data.</text>
</comment>
<sequence length="327" mass="34753">MSTDAQPTVEPNVLERLGALTARDEARVETLRVIVKDEAPVLPKLAFAMITMASLGGAAFTGLGLGITGGGVLLRWVTLWSIALAGGFLTWRLAFLRDREADVDQARVDALNGSALTRANRVARWVGVIVLLGAPGALVVPHLQSLPVLRSGLVLGSVALGALLFLGVRSRAAAIPAALVTAGLLVAWAQADTGGDWHLWVRLAHLTAFTLWLGGALWNITVAMPAGREHPYVDAVLAGARQLDRFRWVVRFALPVILATGLVMAGVYRSLPLDWWTTMPGVLIPLKVMAIAGLIVVFIACPLFRQCSPVQGVCKVDDLDPSSRSGS</sequence>
<accession>A0ABT5GJH6</accession>
<feature type="transmembrane region" description="Helical" evidence="1">
    <location>
        <begin position="173"/>
        <end position="191"/>
    </location>
</feature>
<proteinExistence type="predicted"/>
<feature type="transmembrane region" description="Helical" evidence="1">
    <location>
        <begin position="122"/>
        <end position="142"/>
    </location>
</feature>
<protein>
    <submittedName>
        <fullName evidence="2">Uncharacterized protein</fullName>
    </submittedName>
</protein>
<keyword evidence="1" id="KW-0472">Membrane</keyword>
<feature type="transmembrane region" description="Helical" evidence="1">
    <location>
        <begin position="283"/>
        <end position="304"/>
    </location>
</feature>
<dbReference type="Proteomes" id="UP001150259">
    <property type="component" value="Unassembled WGS sequence"/>
</dbReference>
<evidence type="ECO:0000256" key="1">
    <source>
        <dbReference type="SAM" id="Phobius"/>
    </source>
</evidence>
<keyword evidence="3" id="KW-1185">Reference proteome</keyword>